<dbReference type="InterPro" id="IPR014031">
    <property type="entry name" value="Ketoacyl_synth_C"/>
</dbReference>
<dbReference type="InterPro" id="IPR020841">
    <property type="entry name" value="PKS_Beta-ketoAc_synthase_dom"/>
</dbReference>
<keyword evidence="1" id="KW-0596">Phosphopantetheine</keyword>
<reference evidence="9" key="1">
    <citation type="journal article" date="2017" name="Genome Biol.">
        <title>Comparative genomics reveals high biological diversity and specific adaptations in the industrially and medically important fungal genus Aspergillus.</title>
        <authorList>
            <person name="de Vries R.P."/>
            <person name="Riley R."/>
            <person name="Wiebenga A."/>
            <person name="Aguilar-Osorio G."/>
            <person name="Amillis S."/>
            <person name="Uchima C.A."/>
            <person name="Anderluh G."/>
            <person name="Asadollahi M."/>
            <person name="Askin M."/>
            <person name="Barry K."/>
            <person name="Battaglia E."/>
            <person name="Bayram O."/>
            <person name="Benocci T."/>
            <person name="Braus-Stromeyer S.A."/>
            <person name="Caldana C."/>
            <person name="Canovas D."/>
            <person name="Cerqueira G.C."/>
            <person name="Chen F."/>
            <person name="Chen W."/>
            <person name="Choi C."/>
            <person name="Clum A."/>
            <person name="Dos Santos R.A."/>
            <person name="Damasio A.R."/>
            <person name="Diallinas G."/>
            <person name="Emri T."/>
            <person name="Fekete E."/>
            <person name="Flipphi M."/>
            <person name="Freyberg S."/>
            <person name="Gallo A."/>
            <person name="Gournas C."/>
            <person name="Habgood R."/>
            <person name="Hainaut M."/>
            <person name="Harispe M.L."/>
            <person name="Henrissat B."/>
            <person name="Hilden K.S."/>
            <person name="Hope R."/>
            <person name="Hossain A."/>
            <person name="Karabika E."/>
            <person name="Karaffa L."/>
            <person name="Karanyi Z."/>
            <person name="Krasevec N."/>
            <person name="Kuo A."/>
            <person name="Kusch H."/>
            <person name="LaButti K."/>
            <person name="Lagendijk E.L."/>
            <person name="Lapidus A."/>
            <person name="Levasseur A."/>
            <person name="Lindquist E."/>
            <person name="Lipzen A."/>
            <person name="Logrieco A.F."/>
            <person name="MacCabe A."/>
            <person name="Maekelae M.R."/>
            <person name="Malavazi I."/>
            <person name="Melin P."/>
            <person name="Meyer V."/>
            <person name="Mielnichuk N."/>
            <person name="Miskei M."/>
            <person name="Molnar A.P."/>
            <person name="Mule G."/>
            <person name="Ngan C.Y."/>
            <person name="Orejas M."/>
            <person name="Orosz E."/>
            <person name="Ouedraogo J.P."/>
            <person name="Overkamp K.M."/>
            <person name="Park H.-S."/>
            <person name="Perrone G."/>
            <person name="Piumi F."/>
            <person name="Punt P.J."/>
            <person name="Ram A.F."/>
            <person name="Ramon A."/>
            <person name="Rauscher S."/>
            <person name="Record E."/>
            <person name="Riano-Pachon D.M."/>
            <person name="Robert V."/>
            <person name="Roehrig J."/>
            <person name="Ruller R."/>
            <person name="Salamov A."/>
            <person name="Salih N.S."/>
            <person name="Samson R.A."/>
            <person name="Sandor E."/>
            <person name="Sanguinetti M."/>
            <person name="Schuetze T."/>
            <person name="Sepcic K."/>
            <person name="Shelest E."/>
            <person name="Sherlock G."/>
            <person name="Sophianopoulou V."/>
            <person name="Squina F.M."/>
            <person name="Sun H."/>
            <person name="Susca A."/>
            <person name="Todd R.B."/>
            <person name="Tsang A."/>
            <person name="Unkles S.E."/>
            <person name="van de Wiele N."/>
            <person name="van Rossen-Uffink D."/>
            <person name="Oliveira J.V."/>
            <person name="Vesth T.C."/>
            <person name="Visser J."/>
            <person name="Yu J.-H."/>
            <person name="Zhou M."/>
            <person name="Andersen M.R."/>
            <person name="Archer D.B."/>
            <person name="Baker S.E."/>
            <person name="Benoit I."/>
            <person name="Brakhage A.A."/>
            <person name="Braus G.H."/>
            <person name="Fischer R."/>
            <person name="Frisvad J.C."/>
            <person name="Goldman G.H."/>
            <person name="Houbraken J."/>
            <person name="Oakley B."/>
            <person name="Pocsi I."/>
            <person name="Scazzocchio C."/>
            <person name="Seiboth B."/>
            <person name="vanKuyk P.A."/>
            <person name="Wortman J."/>
            <person name="Dyer P.S."/>
            <person name="Grigoriev I.V."/>
        </authorList>
    </citation>
    <scope>NUCLEOTIDE SEQUENCE [LARGE SCALE GENOMIC DNA]</scope>
    <source>
        <strain evidence="9">CBS 583.65</strain>
    </source>
</reference>
<dbReference type="AlphaFoldDB" id="A0A1L9P9P3"/>
<evidence type="ECO:0000256" key="3">
    <source>
        <dbReference type="ARBA" id="ARBA00022679"/>
    </source>
</evidence>
<keyword evidence="6" id="KW-1133">Transmembrane helix</keyword>
<dbReference type="EMBL" id="KV878126">
    <property type="protein sequence ID" value="OJI98164.1"/>
    <property type="molecule type" value="Genomic_DNA"/>
</dbReference>
<dbReference type="Pfam" id="PF02801">
    <property type="entry name" value="Ketoacyl-synt_C"/>
    <property type="match status" value="1"/>
</dbReference>
<dbReference type="InterPro" id="IPR050091">
    <property type="entry name" value="PKS_NRPS_Biosynth_Enz"/>
</dbReference>
<dbReference type="Pfam" id="PF00109">
    <property type="entry name" value="ketoacyl-synt"/>
    <property type="match status" value="1"/>
</dbReference>
<dbReference type="PANTHER" id="PTHR43775:SF29">
    <property type="entry name" value="ASPERFURANONE POLYKETIDE SYNTHASE AFOG-RELATED"/>
    <property type="match status" value="1"/>
</dbReference>
<keyword evidence="9" id="KW-1185">Reference proteome</keyword>
<dbReference type="OrthoDB" id="329835at2759"/>
<feature type="domain" description="Ketosynthase family 3 (KS3)" evidence="7">
    <location>
        <begin position="44"/>
        <end position="395"/>
    </location>
</feature>
<dbReference type="GO" id="GO:0016491">
    <property type="term" value="F:oxidoreductase activity"/>
    <property type="evidence" value="ECO:0007669"/>
    <property type="project" value="UniProtKB-KW"/>
</dbReference>
<evidence type="ECO:0000256" key="1">
    <source>
        <dbReference type="ARBA" id="ARBA00022450"/>
    </source>
</evidence>
<evidence type="ECO:0000256" key="5">
    <source>
        <dbReference type="RuleBase" id="RU003694"/>
    </source>
</evidence>
<dbReference type="RefSeq" id="XP_040663927.1">
    <property type="nucleotide sequence ID" value="XM_040818232.1"/>
</dbReference>
<dbReference type="STRING" id="1036611.A0A1L9P9P3"/>
<dbReference type="GO" id="GO:0044550">
    <property type="term" value="P:secondary metabolite biosynthetic process"/>
    <property type="evidence" value="ECO:0007669"/>
    <property type="project" value="TreeGrafter"/>
</dbReference>
<keyword evidence="6" id="KW-0472">Membrane</keyword>
<dbReference type="GO" id="GO:0006633">
    <property type="term" value="P:fatty acid biosynthetic process"/>
    <property type="evidence" value="ECO:0007669"/>
    <property type="project" value="InterPro"/>
</dbReference>
<comment type="similarity">
    <text evidence="5">Belongs to the thiolase-like superfamily. Beta-ketoacyl-ACP synthases family.</text>
</comment>
<dbReference type="CDD" id="cd00833">
    <property type="entry name" value="PKS"/>
    <property type="match status" value="1"/>
</dbReference>
<organism evidence="8 9">
    <name type="scientific">Aspergillus versicolor CBS 583.65</name>
    <dbReference type="NCBI Taxonomy" id="1036611"/>
    <lineage>
        <taxon>Eukaryota</taxon>
        <taxon>Fungi</taxon>
        <taxon>Dikarya</taxon>
        <taxon>Ascomycota</taxon>
        <taxon>Pezizomycotina</taxon>
        <taxon>Eurotiomycetes</taxon>
        <taxon>Eurotiomycetidae</taxon>
        <taxon>Eurotiales</taxon>
        <taxon>Aspergillaceae</taxon>
        <taxon>Aspergillus</taxon>
        <taxon>Aspergillus subgen. Nidulantes</taxon>
    </lineage>
</organism>
<dbReference type="SMART" id="SM00825">
    <property type="entry name" value="PKS_KS"/>
    <property type="match status" value="1"/>
</dbReference>
<dbReference type="GO" id="GO:0004315">
    <property type="term" value="F:3-oxoacyl-[acyl-carrier-protein] synthase activity"/>
    <property type="evidence" value="ECO:0007669"/>
    <property type="project" value="InterPro"/>
</dbReference>
<dbReference type="PROSITE" id="PS00606">
    <property type="entry name" value="KS3_1"/>
    <property type="match status" value="1"/>
</dbReference>
<dbReference type="InterPro" id="IPR014030">
    <property type="entry name" value="Ketoacyl_synth_N"/>
</dbReference>
<keyword evidence="4" id="KW-0560">Oxidoreductase</keyword>
<dbReference type="GO" id="GO:0004312">
    <property type="term" value="F:fatty acid synthase activity"/>
    <property type="evidence" value="ECO:0007669"/>
    <property type="project" value="TreeGrafter"/>
</dbReference>
<evidence type="ECO:0000256" key="4">
    <source>
        <dbReference type="ARBA" id="ARBA00023002"/>
    </source>
</evidence>
<sequence length="395" mass="42899">MASDEAARRMTAPIRSTRRSIATVLAQNFLDLGVSSLGAGGFGNPADNGPGLSLDFPGESTTPEAFWNLILDGRPTAKEVPKDRYDIDAWYHPDAKQPDGLSHRRANFVERDLGRFDAAFFSITAVEAEAMDPQQRLILETSYRALENSGVPMESLSASKTCVYTRSFGHDYQLLQAKDLMTLPKFHGTGTSANMLANRVSWFFNLEGPSANVDTACSSSLMSIHLVCQSIRNGESSMAFLSKDGRSFSFDERANGYGRGEGVAGLVIRPLKDAIQNGDTIRAVIWSSGCNKDGKTPGVMQPSGARQEQLIRDTYARAGLDMGTTRYVEAHGTGKFCSLNYMDRAKGSGRLTVQATPYTSINPDNHVSTITPIFICFMTITSVIDVCLCVAITAL</sequence>
<dbReference type="VEuPathDB" id="FungiDB:ASPVEDRAFT_880803"/>
<proteinExistence type="inferred from homology"/>
<dbReference type="Proteomes" id="UP000184073">
    <property type="component" value="Unassembled WGS sequence"/>
</dbReference>
<evidence type="ECO:0000313" key="9">
    <source>
        <dbReference type="Proteomes" id="UP000184073"/>
    </source>
</evidence>
<keyword evidence="3 5" id="KW-0808">Transferase</keyword>
<evidence type="ECO:0000313" key="8">
    <source>
        <dbReference type="EMBL" id="OJI98164.1"/>
    </source>
</evidence>
<dbReference type="GeneID" id="63733743"/>
<evidence type="ECO:0000256" key="6">
    <source>
        <dbReference type="SAM" id="Phobius"/>
    </source>
</evidence>
<dbReference type="SUPFAM" id="SSF53901">
    <property type="entry name" value="Thiolase-like"/>
    <property type="match status" value="1"/>
</dbReference>
<dbReference type="InterPro" id="IPR018201">
    <property type="entry name" value="Ketoacyl_synth_AS"/>
</dbReference>
<keyword evidence="6" id="KW-0812">Transmembrane</keyword>
<accession>A0A1L9P9P3</accession>
<gene>
    <name evidence="8" type="ORF">ASPVEDRAFT_880803</name>
</gene>
<dbReference type="Gene3D" id="3.40.47.10">
    <property type="match status" value="2"/>
</dbReference>
<protein>
    <recommendedName>
        <fullName evidence="7">Ketosynthase family 3 (KS3) domain-containing protein</fullName>
    </recommendedName>
</protein>
<dbReference type="PROSITE" id="PS52004">
    <property type="entry name" value="KS3_2"/>
    <property type="match status" value="1"/>
</dbReference>
<evidence type="ECO:0000259" key="7">
    <source>
        <dbReference type="PROSITE" id="PS52004"/>
    </source>
</evidence>
<dbReference type="InterPro" id="IPR016039">
    <property type="entry name" value="Thiolase-like"/>
</dbReference>
<feature type="transmembrane region" description="Helical" evidence="6">
    <location>
        <begin position="370"/>
        <end position="394"/>
    </location>
</feature>
<keyword evidence="2" id="KW-0597">Phosphoprotein</keyword>
<name>A0A1L9P9P3_ASPVE</name>
<evidence type="ECO:0000256" key="2">
    <source>
        <dbReference type="ARBA" id="ARBA00022553"/>
    </source>
</evidence>
<dbReference type="PANTHER" id="PTHR43775">
    <property type="entry name" value="FATTY ACID SYNTHASE"/>
    <property type="match status" value="1"/>
</dbReference>